<dbReference type="PROSITE" id="PS50240">
    <property type="entry name" value="TRYPSIN_DOM"/>
    <property type="match status" value="1"/>
</dbReference>
<dbReference type="SUPFAM" id="SSF50494">
    <property type="entry name" value="Trypsin-like serine proteases"/>
    <property type="match status" value="1"/>
</dbReference>
<dbReference type="PANTHER" id="PTHR24271:SF48">
    <property type="entry name" value="KALLIKREIN-14"/>
    <property type="match status" value="1"/>
</dbReference>
<proteinExistence type="inferred from homology"/>
<dbReference type="STRING" id="246437.L9L325"/>
<gene>
    <name evidence="8" type="ORF">TREES_T100006296</name>
</gene>
<name>L9L325_TUPCH</name>
<dbReference type="PROSITE" id="PS00134">
    <property type="entry name" value="TRYPSIN_HIS"/>
    <property type="match status" value="1"/>
</dbReference>
<evidence type="ECO:0000256" key="6">
    <source>
        <dbReference type="RuleBase" id="RU363034"/>
    </source>
</evidence>
<dbReference type="PANTHER" id="PTHR24271">
    <property type="entry name" value="KALLIKREIN-RELATED"/>
    <property type="match status" value="1"/>
</dbReference>
<evidence type="ECO:0000256" key="4">
    <source>
        <dbReference type="ARBA" id="ARBA00022825"/>
    </source>
</evidence>
<evidence type="ECO:0000256" key="3">
    <source>
        <dbReference type="ARBA" id="ARBA00022801"/>
    </source>
</evidence>
<protein>
    <submittedName>
        <fullName evidence="8">Kallikrein-14</fullName>
    </submittedName>
</protein>
<dbReference type="Pfam" id="PF00089">
    <property type="entry name" value="Trypsin"/>
    <property type="match status" value="1"/>
</dbReference>
<keyword evidence="4 6" id="KW-0720">Serine protease</keyword>
<evidence type="ECO:0000256" key="2">
    <source>
        <dbReference type="ARBA" id="ARBA00022670"/>
    </source>
</evidence>
<evidence type="ECO:0000256" key="1">
    <source>
        <dbReference type="ARBA" id="ARBA00009228"/>
    </source>
</evidence>
<sequence>MTLASMLSNACVPDGLLDRIPTLDTAAGPASRQAIRFGKGTSPPPRGDLPLTVVAYADLFGGWTMDAVARSTAGSGRSRSCCTFCGVLRRRALEEGARRVGATHIVTDPWSLTVPAFAGTRCPASTMFFLLTALQVLAVAVAQSQEDENKIIGGYTCVQNSQPWQGALLAGPARRFFCGAALLSDQWAITAAHCARPILRVALGKHNLRRREATEQVLRVVRQVPHPRYNSGTHDNDLMLLKLEPAARLGRAVTPITVALSCASPGTSCLVSGWGTISSPIVRYPKGLQCVNINISTDQECQRAYPRAITAGMVCAGDPQGGKDSCQGDSGGPLVCRGQLQGLVSWGMEHCGRPGYPGVYANLCMYHSWIQSTMQSS</sequence>
<keyword evidence="9" id="KW-1185">Reference proteome</keyword>
<evidence type="ECO:0000256" key="5">
    <source>
        <dbReference type="ARBA" id="ARBA00023157"/>
    </source>
</evidence>
<reference evidence="9" key="1">
    <citation type="submission" date="2012-07" db="EMBL/GenBank/DDBJ databases">
        <title>Genome of the Chinese tree shrew, a rising model animal genetically related to primates.</title>
        <authorList>
            <person name="Zhang G."/>
            <person name="Fan Y."/>
            <person name="Yao Y."/>
            <person name="Huang Z."/>
        </authorList>
    </citation>
    <scope>NUCLEOTIDE SEQUENCE [LARGE SCALE GENOMIC DNA]</scope>
</reference>
<dbReference type="GO" id="GO:0030141">
    <property type="term" value="C:secretory granule"/>
    <property type="evidence" value="ECO:0007669"/>
    <property type="project" value="TreeGrafter"/>
</dbReference>
<feature type="domain" description="Peptidase S1" evidence="7">
    <location>
        <begin position="151"/>
        <end position="375"/>
    </location>
</feature>
<dbReference type="InterPro" id="IPR033116">
    <property type="entry name" value="TRYPSIN_SER"/>
</dbReference>
<dbReference type="GO" id="GO:0070684">
    <property type="term" value="P:seminal clot liquefaction"/>
    <property type="evidence" value="ECO:0007669"/>
    <property type="project" value="TreeGrafter"/>
</dbReference>
<keyword evidence="5" id="KW-1015">Disulfide bond</keyword>
<dbReference type="PRINTS" id="PR00722">
    <property type="entry name" value="CHYMOTRYPSIN"/>
</dbReference>
<evidence type="ECO:0000313" key="9">
    <source>
        <dbReference type="Proteomes" id="UP000011518"/>
    </source>
</evidence>
<dbReference type="eggNOG" id="KOG3627">
    <property type="taxonomic scope" value="Eukaryota"/>
</dbReference>
<dbReference type="InterPro" id="IPR018114">
    <property type="entry name" value="TRYPSIN_HIS"/>
</dbReference>
<dbReference type="GO" id="GO:0004252">
    <property type="term" value="F:serine-type endopeptidase activity"/>
    <property type="evidence" value="ECO:0007669"/>
    <property type="project" value="InterPro"/>
</dbReference>
<dbReference type="FunFam" id="2.40.10.10:FF:000010">
    <property type="entry name" value="Kallikrein related peptidase 11"/>
    <property type="match status" value="1"/>
</dbReference>
<dbReference type="InterPro" id="IPR043504">
    <property type="entry name" value="Peptidase_S1_PA_chymotrypsin"/>
</dbReference>
<keyword evidence="2 6" id="KW-0645">Protease</keyword>
<organism evidence="8 9">
    <name type="scientific">Tupaia chinensis</name>
    <name type="common">Chinese tree shrew</name>
    <name type="synonym">Tupaia belangeri chinensis</name>
    <dbReference type="NCBI Taxonomy" id="246437"/>
    <lineage>
        <taxon>Eukaryota</taxon>
        <taxon>Metazoa</taxon>
        <taxon>Chordata</taxon>
        <taxon>Craniata</taxon>
        <taxon>Vertebrata</taxon>
        <taxon>Euteleostomi</taxon>
        <taxon>Mammalia</taxon>
        <taxon>Eutheria</taxon>
        <taxon>Euarchontoglires</taxon>
        <taxon>Scandentia</taxon>
        <taxon>Tupaiidae</taxon>
        <taxon>Tupaia</taxon>
    </lineage>
</organism>
<dbReference type="CDD" id="cd00190">
    <property type="entry name" value="Tryp_SPc"/>
    <property type="match status" value="1"/>
</dbReference>
<accession>L9L325</accession>
<dbReference type="Proteomes" id="UP000011518">
    <property type="component" value="Unassembled WGS sequence"/>
</dbReference>
<dbReference type="Gene3D" id="3.40.50.620">
    <property type="entry name" value="HUPs"/>
    <property type="match status" value="1"/>
</dbReference>
<dbReference type="EMBL" id="KB320545">
    <property type="protein sequence ID" value="ELW69159.1"/>
    <property type="molecule type" value="Genomic_DNA"/>
</dbReference>
<dbReference type="PROSITE" id="PS00135">
    <property type="entry name" value="TRYPSIN_SER"/>
    <property type="match status" value="1"/>
</dbReference>
<dbReference type="FunFam" id="2.40.10.10:FF:000021">
    <property type="entry name" value="Kallikrein 1"/>
    <property type="match status" value="1"/>
</dbReference>
<reference evidence="9" key="2">
    <citation type="journal article" date="2013" name="Nat. Commun.">
        <title>Genome of the Chinese tree shrew.</title>
        <authorList>
            <person name="Fan Y."/>
            <person name="Huang Z.Y."/>
            <person name="Cao C.C."/>
            <person name="Chen C.S."/>
            <person name="Chen Y.X."/>
            <person name="Fan D.D."/>
            <person name="He J."/>
            <person name="Hou H.L."/>
            <person name="Hu L."/>
            <person name="Hu X.T."/>
            <person name="Jiang X.T."/>
            <person name="Lai R."/>
            <person name="Lang Y.S."/>
            <person name="Liang B."/>
            <person name="Liao S.G."/>
            <person name="Mu D."/>
            <person name="Ma Y.Y."/>
            <person name="Niu Y.Y."/>
            <person name="Sun X.Q."/>
            <person name="Xia J.Q."/>
            <person name="Xiao J."/>
            <person name="Xiong Z.Q."/>
            <person name="Xu L."/>
            <person name="Yang L."/>
            <person name="Zhang Y."/>
            <person name="Zhao W."/>
            <person name="Zhao X.D."/>
            <person name="Zheng Y.T."/>
            <person name="Zhou J.M."/>
            <person name="Zhu Y.B."/>
            <person name="Zhang G.J."/>
            <person name="Wang J."/>
            <person name="Yao Y.G."/>
        </authorList>
    </citation>
    <scope>NUCLEOTIDE SEQUENCE [LARGE SCALE GENOMIC DNA]</scope>
</reference>
<dbReference type="GO" id="GO:0048730">
    <property type="term" value="P:epidermis morphogenesis"/>
    <property type="evidence" value="ECO:0007669"/>
    <property type="project" value="TreeGrafter"/>
</dbReference>
<evidence type="ECO:0000259" key="7">
    <source>
        <dbReference type="PROSITE" id="PS50240"/>
    </source>
</evidence>
<comment type="similarity">
    <text evidence="1">Belongs to the peptidase S1 family. Snake venom subfamily.</text>
</comment>
<dbReference type="SMART" id="SM00020">
    <property type="entry name" value="Tryp_SPc"/>
    <property type="match status" value="1"/>
</dbReference>
<dbReference type="InterPro" id="IPR014729">
    <property type="entry name" value="Rossmann-like_a/b/a_fold"/>
</dbReference>
<evidence type="ECO:0000313" key="8">
    <source>
        <dbReference type="EMBL" id="ELW69159.1"/>
    </source>
</evidence>
<dbReference type="FunCoup" id="L9L325">
    <property type="interactions" value="56"/>
</dbReference>
<dbReference type="InParanoid" id="L9L325"/>
<dbReference type="MEROPS" id="S01.029"/>
<dbReference type="InterPro" id="IPR009003">
    <property type="entry name" value="Peptidase_S1_PA"/>
</dbReference>
<keyword evidence="3 6" id="KW-0378">Hydrolase</keyword>
<dbReference type="AlphaFoldDB" id="L9L325"/>
<dbReference type="InterPro" id="IPR001254">
    <property type="entry name" value="Trypsin_dom"/>
</dbReference>
<dbReference type="Gene3D" id="2.40.10.10">
    <property type="entry name" value="Trypsin-like serine proteases"/>
    <property type="match status" value="2"/>
</dbReference>
<dbReference type="GO" id="GO:0006508">
    <property type="term" value="P:proteolysis"/>
    <property type="evidence" value="ECO:0007669"/>
    <property type="project" value="UniProtKB-KW"/>
</dbReference>
<dbReference type="InterPro" id="IPR001314">
    <property type="entry name" value="Peptidase_S1A"/>
</dbReference>